<gene>
    <name evidence="3" type="ORF">DNK49_11315</name>
</gene>
<dbReference type="OrthoDB" id="7013907at2"/>
<accession>A0A323UW76</accession>
<keyword evidence="1" id="KW-0472">Membrane</keyword>
<comment type="caution">
    <text evidence="3">The sequence shown here is derived from an EMBL/GenBank/DDBJ whole genome shotgun (WGS) entry which is preliminary data.</text>
</comment>
<dbReference type="PROSITE" id="PS00018">
    <property type="entry name" value="EF_HAND_1"/>
    <property type="match status" value="1"/>
</dbReference>
<keyword evidence="4" id="KW-1185">Reference proteome</keyword>
<evidence type="ECO:0000313" key="3">
    <source>
        <dbReference type="EMBL" id="PZA16685.1"/>
    </source>
</evidence>
<dbReference type="InterPro" id="IPR018247">
    <property type="entry name" value="EF_Hand_1_Ca_BS"/>
</dbReference>
<organism evidence="3 4">
    <name type="scientific">Parazoarcus communis SWub3 = DSM 12120</name>
    <dbReference type="NCBI Taxonomy" id="1121029"/>
    <lineage>
        <taxon>Bacteria</taxon>
        <taxon>Pseudomonadati</taxon>
        <taxon>Pseudomonadota</taxon>
        <taxon>Betaproteobacteria</taxon>
        <taxon>Rhodocyclales</taxon>
        <taxon>Zoogloeaceae</taxon>
        <taxon>Parazoarcus</taxon>
    </lineage>
</organism>
<dbReference type="RefSeq" id="WP_110524559.1">
    <property type="nucleotide sequence ID" value="NZ_QKOE01000006.1"/>
</dbReference>
<feature type="domain" description="EF-hand" evidence="2">
    <location>
        <begin position="198"/>
        <end position="233"/>
    </location>
</feature>
<feature type="transmembrane region" description="Helical" evidence="1">
    <location>
        <begin position="32"/>
        <end position="50"/>
    </location>
</feature>
<dbReference type="EMBL" id="QKOE01000006">
    <property type="protein sequence ID" value="PZA16685.1"/>
    <property type="molecule type" value="Genomic_DNA"/>
</dbReference>
<evidence type="ECO:0000256" key="1">
    <source>
        <dbReference type="SAM" id="Phobius"/>
    </source>
</evidence>
<name>A0A323UW76_9RHOO</name>
<evidence type="ECO:0000313" key="4">
    <source>
        <dbReference type="Proteomes" id="UP000248259"/>
    </source>
</evidence>
<keyword evidence="1" id="KW-1133">Transmembrane helix</keyword>
<sequence length="299" mass="33445">MLVRLSRDGLNVSLPMLQLGLVAFAIHADRSMGSALALALLLISGLFGWFRSLRHARLIVDTPTSRIASAAQGYTELRGRGQPLHGTPLLSPLNGLPLLWYRLSTFRKTSDGKWRHVSTEDSDSSFLLDDGSGVCAVDPDGAEMLIRRKDVVERGELRQIQWSLLRHDPIYVLGEFSTLGSISPDLDTSRQVRELLAHWKQDQKTLLKRFDLDGDGTIDLKEWELARAQARREVVKQRDAALAAPEAHLMRKPASRLYLISDLDPRQIARRYTLWSVFHAAIFLGAATTLAWFGQIGVS</sequence>
<dbReference type="InterPro" id="IPR002048">
    <property type="entry name" value="EF_hand_dom"/>
</dbReference>
<keyword evidence="1" id="KW-0812">Transmembrane</keyword>
<dbReference type="GO" id="GO:0005509">
    <property type="term" value="F:calcium ion binding"/>
    <property type="evidence" value="ECO:0007669"/>
    <property type="project" value="InterPro"/>
</dbReference>
<feature type="transmembrane region" description="Helical" evidence="1">
    <location>
        <begin position="272"/>
        <end position="293"/>
    </location>
</feature>
<reference evidence="3 4" key="1">
    <citation type="submission" date="2018-06" db="EMBL/GenBank/DDBJ databases">
        <title>Azoarcus communis strain SWub3 genome.</title>
        <authorList>
            <person name="Zorraquino Salvo V."/>
            <person name="Toubiana D."/>
            <person name="Blumwald E."/>
        </authorList>
    </citation>
    <scope>NUCLEOTIDE SEQUENCE [LARGE SCALE GENOMIC DNA]</scope>
    <source>
        <strain evidence="3 4">SWub3</strain>
    </source>
</reference>
<evidence type="ECO:0000259" key="2">
    <source>
        <dbReference type="PROSITE" id="PS50222"/>
    </source>
</evidence>
<dbReference type="PROSITE" id="PS50222">
    <property type="entry name" value="EF_HAND_2"/>
    <property type="match status" value="1"/>
</dbReference>
<dbReference type="AlphaFoldDB" id="A0A323UW76"/>
<protein>
    <recommendedName>
        <fullName evidence="2">EF-hand domain-containing protein</fullName>
    </recommendedName>
</protein>
<proteinExistence type="predicted"/>
<feature type="transmembrane region" description="Helical" evidence="1">
    <location>
        <begin position="9"/>
        <end position="26"/>
    </location>
</feature>
<dbReference type="Proteomes" id="UP000248259">
    <property type="component" value="Unassembled WGS sequence"/>
</dbReference>